<gene>
    <name evidence="2" type="ORF">SOCE836_063610</name>
</gene>
<evidence type="ECO:0000259" key="1">
    <source>
        <dbReference type="Pfam" id="PF01636"/>
    </source>
</evidence>
<dbReference type="Pfam" id="PF01636">
    <property type="entry name" value="APH"/>
    <property type="match status" value="1"/>
</dbReference>
<organism evidence="2 3">
    <name type="scientific">Sorangium cellulosum</name>
    <name type="common">Polyangium cellulosum</name>
    <dbReference type="NCBI Taxonomy" id="56"/>
    <lineage>
        <taxon>Bacteria</taxon>
        <taxon>Pseudomonadati</taxon>
        <taxon>Myxococcota</taxon>
        <taxon>Polyangia</taxon>
        <taxon>Polyangiales</taxon>
        <taxon>Polyangiaceae</taxon>
        <taxon>Sorangium</taxon>
    </lineage>
</organism>
<name>A0A4V0NGS5_SORCE</name>
<dbReference type="Proteomes" id="UP000295497">
    <property type="component" value="Chromosome"/>
</dbReference>
<dbReference type="GO" id="GO:0016740">
    <property type="term" value="F:transferase activity"/>
    <property type="evidence" value="ECO:0007669"/>
    <property type="project" value="UniProtKB-KW"/>
</dbReference>
<keyword evidence="2" id="KW-0808">Transferase</keyword>
<evidence type="ECO:0000313" key="2">
    <source>
        <dbReference type="EMBL" id="AUX34192.1"/>
    </source>
</evidence>
<sequence length="335" mass="36380">MQGLEANDAAARYIAERFGLGGRPERMVPVGGGEMGRVYRLDAAGAAWAVKELFRRTDEDRVARQVAFQDAAARCGIRAPANLSTVDGRHLCSLPAELGGATVRLCSWIDGHPVQTADPGLSEWVGSAIGRIHGLSYPADGADHDPWYDACPTPKRWEELIAAGDAGGADWVSAIRSRLGSLLSLADLVTPAEPTAMICWHLDLQPDNVTRERASDEYVLLDWDDSGPEMPDRVLAMALWDWHVHGDEIDIKGIQGTLAAYRRAGGHAELTGIESFTAIVASYLNYVFVQAERTLHAQLSLNRRRRAAAELQSSLANPPDPARLMSVLNVARAQI</sequence>
<evidence type="ECO:0000313" key="3">
    <source>
        <dbReference type="Proteomes" id="UP000295497"/>
    </source>
</evidence>
<dbReference type="InterPro" id="IPR011009">
    <property type="entry name" value="Kinase-like_dom_sf"/>
</dbReference>
<dbReference type="EMBL" id="CP012672">
    <property type="protein sequence ID" value="AUX34192.1"/>
    <property type="molecule type" value="Genomic_DNA"/>
</dbReference>
<dbReference type="SUPFAM" id="SSF56112">
    <property type="entry name" value="Protein kinase-like (PK-like)"/>
    <property type="match status" value="1"/>
</dbReference>
<proteinExistence type="predicted"/>
<accession>A0A4V0NGS5</accession>
<reference evidence="2 3" key="1">
    <citation type="submission" date="2015-09" db="EMBL/GenBank/DDBJ databases">
        <title>Sorangium comparison.</title>
        <authorList>
            <person name="Zaburannyi N."/>
            <person name="Bunk B."/>
            <person name="Overmann J."/>
            <person name="Mueller R."/>
        </authorList>
    </citation>
    <scope>NUCLEOTIDE SEQUENCE [LARGE SCALE GENOMIC DNA]</scope>
    <source>
        <strain evidence="2 3">So ce836</strain>
    </source>
</reference>
<dbReference type="RefSeq" id="WP_129577437.1">
    <property type="nucleotide sequence ID" value="NZ_CP012672.1"/>
</dbReference>
<protein>
    <submittedName>
        <fullName evidence="2">Phosphotransferase</fullName>
    </submittedName>
</protein>
<dbReference type="AlphaFoldDB" id="A0A4V0NGS5"/>
<dbReference type="InterPro" id="IPR002575">
    <property type="entry name" value="Aminoglycoside_PTrfase"/>
</dbReference>
<feature type="domain" description="Aminoglycoside phosphotransferase" evidence="1">
    <location>
        <begin position="28"/>
        <end position="262"/>
    </location>
</feature>